<proteinExistence type="predicted"/>
<sequence>MGMEGEAFGSHEAPTLKEETQKSFEAENLWRISWMEVEKMSGYNLSTALVIFVPREMRFLVVGQFQRAKTRIFKWIVAVQRMTEHAQESHSEIVPCRPGLI</sequence>
<evidence type="ECO:0000313" key="2">
    <source>
        <dbReference type="Proteomes" id="UP001472677"/>
    </source>
</evidence>
<organism evidence="1 2">
    <name type="scientific">Hibiscus sabdariffa</name>
    <name type="common">roselle</name>
    <dbReference type="NCBI Taxonomy" id="183260"/>
    <lineage>
        <taxon>Eukaryota</taxon>
        <taxon>Viridiplantae</taxon>
        <taxon>Streptophyta</taxon>
        <taxon>Embryophyta</taxon>
        <taxon>Tracheophyta</taxon>
        <taxon>Spermatophyta</taxon>
        <taxon>Magnoliopsida</taxon>
        <taxon>eudicotyledons</taxon>
        <taxon>Gunneridae</taxon>
        <taxon>Pentapetalae</taxon>
        <taxon>rosids</taxon>
        <taxon>malvids</taxon>
        <taxon>Malvales</taxon>
        <taxon>Malvaceae</taxon>
        <taxon>Malvoideae</taxon>
        <taxon>Hibiscus</taxon>
    </lineage>
</organism>
<protein>
    <submittedName>
        <fullName evidence="1">Uncharacterized protein</fullName>
    </submittedName>
</protein>
<comment type="caution">
    <text evidence="1">The sequence shown here is derived from an EMBL/GenBank/DDBJ whole genome shotgun (WGS) entry which is preliminary data.</text>
</comment>
<dbReference type="EMBL" id="JBBPBM010000841">
    <property type="protein sequence ID" value="KAK8490714.1"/>
    <property type="molecule type" value="Genomic_DNA"/>
</dbReference>
<gene>
    <name evidence="1" type="ORF">V6N12_021183</name>
</gene>
<dbReference type="Proteomes" id="UP001472677">
    <property type="component" value="Unassembled WGS sequence"/>
</dbReference>
<keyword evidence="2" id="KW-1185">Reference proteome</keyword>
<accession>A0ABR2AC85</accession>
<reference evidence="1 2" key="1">
    <citation type="journal article" date="2024" name="G3 (Bethesda)">
        <title>Genome assembly of Hibiscus sabdariffa L. provides insights into metabolisms of medicinal natural products.</title>
        <authorList>
            <person name="Kim T."/>
        </authorList>
    </citation>
    <scope>NUCLEOTIDE SEQUENCE [LARGE SCALE GENOMIC DNA]</scope>
    <source>
        <strain evidence="1">TK-2024</strain>
        <tissue evidence="1">Old leaves</tissue>
    </source>
</reference>
<name>A0ABR2AC85_9ROSI</name>
<evidence type="ECO:0000313" key="1">
    <source>
        <dbReference type="EMBL" id="KAK8490714.1"/>
    </source>
</evidence>